<dbReference type="RefSeq" id="WP_379154249.1">
    <property type="nucleotide sequence ID" value="NZ_JBHSRJ010000004.1"/>
</dbReference>
<feature type="chain" id="PRO_5045850238" description="Htaa domain-containing protein" evidence="1">
    <location>
        <begin position="29"/>
        <end position="267"/>
    </location>
</feature>
<reference evidence="3" key="1">
    <citation type="journal article" date="2019" name="Int. J. Syst. Evol. Microbiol.">
        <title>The Global Catalogue of Microorganisms (GCM) 10K type strain sequencing project: providing services to taxonomists for standard genome sequencing and annotation.</title>
        <authorList>
            <consortium name="The Broad Institute Genomics Platform"/>
            <consortium name="The Broad Institute Genome Sequencing Center for Infectious Disease"/>
            <person name="Wu L."/>
            <person name="Ma J."/>
        </authorList>
    </citation>
    <scope>NUCLEOTIDE SEQUENCE [LARGE SCALE GENOMIC DNA]</scope>
    <source>
        <strain evidence="3">CCUG 54522</strain>
    </source>
</reference>
<keyword evidence="3" id="KW-1185">Reference proteome</keyword>
<feature type="signal peptide" evidence="1">
    <location>
        <begin position="1"/>
        <end position="28"/>
    </location>
</feature>
<evidence type="ECO:0000313" key="3">
    <source>
        <dbReference type="Proteomes" id="UP001596135"/>
    </source>
</evidence>
<proteinExistence type="predicted"/>
<name>A0ABW1LK78_9ACTN</name>
<dbReference type="Proteomes" id="UP001596135">
    <property type="component" value="Unassembled WGS sequence"/>
</dbReference>
<dbReference type="EMBL" id="JBHSRJ010000004">
    <property type="protein sequence ID" value="MFC6043854.1"/>
    <property type="molecule type" value="Genomic_DNA"/>
</dbReference>
<comment type="caution">
    <text evidence="2">The sequence shown here is derived from an EMBL/GenBank/DDBJ whole genome shotgun (WGS) entry which is preliminary data.</text>
</comment>
<accession>A0ABW1LK78</accession>
<evidence type="ECO:0000313" key="2">
    <source>
        <dbReference type="EMBL" id="MFC6043854.1"/>
    </source>
</evidence>
<gene>
    <name evidence="2" type="ORF">ACFPYL_12240</name>
</gene>
<evidence type="ECO:0000256" key="1">
    <source>
        <dbReference type="SAM" id="SignalP"/>
    </source>
</evidence>
<sequence>MKPTSKIAVLALGAALTAGLVAPATSDAAPAQRKAAFKVTLKASSTKAVVGKPLIVAGKVKPAVKGTPVVLQRKLAGGKWAVEARLKTSKKGAYTYTDKPHIAGVRQYRAVVPKAGKVRPGVSRAVKVTVYAWHSLTDTPTRTATGTGTLYGTKIAGKTYSPSYGPTDGAFVGNADWNLDPTCTTLRVRFGNGDDSDEGATAHLTLTGDGETLFTGSYGLTQSAVKTFDIRKVFRLAYSWTSTAAGSDVPAPGAQPLLAQPELLCAS</sequence>
<organism evidence="2 3">
    <name type="scientific">Nocardioides hankookensis</name>
    <dbReference type="NCBI Taxonomy" id="443157"/>
    <lineage>
        <taxon>Bacteria</taxon>
        <taxon>Bacillati</taxon>
        <taxon>Actinomycetota</taxon>
        <taxon>Actinomycetes</taxon>
        <taxon>Propionibacteriales</taxon>
        <taxon>Nocardioidaceae</taxon>
        <taxon>Nocardioides</taxon>
    </lineage>
</organism>
<evidence type="ECO:0008006" key="4">
    <source>
        <dbReference type="Google" id="ProtNLM"/>
    </source>
</evidence>
<protein>
    <recommendedName>
        <fullName evidence="4">Htaa domain-containing protein</fullName>
    </recommendedName>
</protein>
<keyword evidence="1" id="KW-0732">Signal</keyword>